<feature type="compositionally biased region" description="Polar residues" evidence="1">
    <location>
        <begin position="32"/>
        <end position="49"/>
    </location>
</feature>
<evidence type="ECO:0000313" key="2">
    <source>
        <dbReference type="EMBL" id="CAD7082374.1"/>
    </source>
</evidence>
<name>A0A7R8UKW0_HERIL</name>
<evidence type="ECO:0000313" key="3">
    <source>
        <dbReference type="Proteomes" id="UP000594454"/>
    </source>
</evidence>
<protein>
    <submittedName>
        <fullName evidence="2">Uncharacterized protein</fullName>
    </submittedName>
</protein>
<keyword evidence="3" id="KW-1185">Reference proteome</keyword>
<feature type="region of interest" description="Disordered" evidence="1">
    <location>
        <begin position="1"/>
        <end position="74"/>
    </location>
</feature>
<organism evidence="2 3">
    <name type="scientific">Hermetia illucens</name>
    <name type="common">Black soldier fly</name>
    <dbReference type="NCBI Taxonomy" id="343691"/>
    <lineage>
        <taxon>Eukaryota</taxon>
        <taxon>Metazoa</taxon>
        <taxon>Ecdysozoa</taxon>
        <taxon>Arthropoda</taxon>
        <taxon>Hexapoda</taxon>
        <taxon>Insecta</taxon>
        <taxon>Pterygota</taxon>
        <taxon>Neoptera</taxon>
        <taxon>Endopterygota</taxon>
        <taxon>Diptera</taxon>
        <taxon>Brachycera</taxon>
        <taxon>Stratiomyomorpha</taxon>
        <taxon>Stratiomyidae</taxon>
        <taxon>Hermetiinae</taxon>
        <taxon>Hermetia</taxon>
    </lineage>
</organism>
<gene>
    <name evidence="2" type="ORF">HERILL_LOCUS5409</name>
</gene>
<reference evidence="2 3" key="1">
    <citation type="submission" date="2020-11" db="EMBL/GenBank/DDBJ databases">
        <authorList>
            <person name="Wallbank WR R."/>
            <person name="Pardo Diaz C."/>
            <person name="Kozak K."/>
            <person name="Martin S."/>
            <person name="Jiggins C."/>
            <person name="Moest M."/>
            <person name="Warren A I."/>
            <person name="Generalovic N T."/>
            <person name="Byers J.R.P. K."/>
            <person name="Montejo-Kovacevich G."/>
            <person name="Yen C E."/>
        </authorList>
    </citation>
    <scope>NUCLEOTIDE SEQUENCE [LARGE SCALE GENOMIC DNA]</scope>
</reference>
<dbReference type="Proteomes" id="UP000594454">
    <property type="component" value="Chromosome 2"/>
</dbReference>
<feature type="compositionally biased region" description="Polar residues" evidence="1">
    <location>
        <begin position="59"/>
        <end position="74"/>
    </location>
</feature>
<dbReference type="AlphaFoldDB" id="A0A7R8UKW0"/>
<evidence type="ECO:0000256" key="1">
    <source>
        <dbReference type="SAM" id="MobiDB-lite"/>
    </source>
</evidence>
<dbReference type="EMBL" id="LR899010">
    <property type="protein sequence ID" value="CAD7082374.1"/>
    <property type="molecule type" value="Genomic_DNA"/>
</dbReference>
<feature type="compositionally biased region" description="Basic and acidic residues" evidence="1">
    <location>
        <begin position="13"/>
        <end position="28"/>
    </location>
</feature>
<feature type="compositionally biased region" description="Polar residues" evidence="1">
    <location>
        <begin position="1"/>
        <end position="10"/>
    </location>
</feature>
<proteinExistence type="predicted"/>
<accession>A0A7R8UKW0</accession>
<sequence length="74" mass="8523">MTSRYNKSNISSERSDQSARRERSRDESPSSTQVSTEQTYAQKTSNKGTHSSKREPNGCINTFFNQHTEYTDQQ</sequence>